<evidence type="ECO:0000313" key="2">
    <source>
        <dbReference type="EMBL" id="MEC5386835.1"/>
    </source>
</evidence>
<sequence length="390" mass="43189">MRYNDAGFLEHTIGMPITHMNAFLNVARSQKCVILVRATGPTCHGLLAEGYDTKGYRIHGKSCDWGPMAGFVMRDPRLNKYGLGKAEFNREKHKEALYDDHEGQGWKAATTPLIISEQRIDWLRKNGHVPNLRVMGYGYRGRASRAGVTFDYALVRKPGGLYGVCFDHTQGGPKWVQETGLPAGKYQPLEPMLAMTNPPGHSGISSVVLEVMPHLRAITGDYDLFAVWPYVEDYDARVGAADHRPLGTVKGRPGAEGRNVDYLERNFTRGGQGTKLGNITNRIYTLCQSVNSIVGSTVLWHSDEAARPYLTDVDLPVIAFNPAGTHFGLETIEDFKVFIAACDQDGIYVTLSNAWAQDVVAGKPNRLGAEYGRYVPADGVRVIVPDWYNR</sequence>
<protein>
    <submittedName>
        <fullName evidence="2">Anthrax toxin-like adenylyl cyclase domain-containing protein</fullName>
    </submittedName>
</protein>
<dbReference type="InterPro" id="IPR005165">
    <property type="entry name" value="Anthrax_toxin_edema_cen"/>
</dbReference>
<dbReference type="SUPFAM" id="SSF81298">
    <property type="entry name" value="Adenylylcyclase toxin (the edema factor)"/>
    <property type="match status" value="1"/>
</dbReference>
<dbReference type="Gene3D" id="3.90.1760.10">
    <property type="entry name" value="Anthrax toxin, edema factor, central domain"/>
    <property type="match status" value="1"/>
</dbReference>
<name>A0ABU6K765_9RHOO</name>
<gene>
    <name evidence="2" type="ORF">VVD49_13960</name>
</gene>
<evidence type="ECO:0000259" key="1">
    <source>
        <dbReference type="Pfam" id="PF03497"/>
    </source>
</evidence>
<evidence type="ECO:0000313" key="3">
    <source>
        <dbReference type="Proteomes" id="UP001331561"/>
    </source>
</evidence>
<reference evidence="2 3" key="1">
    <citation type="submission" date="2024-01" db="EMBL/GenBank/DDBJ databases">
        <title>Uliginosibacterium soil sp. nov.</title>
        <authorList>
            <person name="Lv Y."/>
        </authorList>
    </citation>
    <scope>NUCLEOTIDE SEQUENCE [LARGE SCALE GENOMIC DNA]</scope>
    <source>
        <strain evidence="2 3">H3</strain>
    </source>
</reference>
<dbReference type="InterPro" id="IPR037017">
    <property type="entry name" value="Anthrax_toxin_edema_cen_sf"/>
</dbReference>
<proteinExistence type="predicted"/>
<dbReference type="Proteomes" id="UP001331561">
    <property type="component" value="Unassembled WGS sequence"/>
</dbReference>
<dbReference type="RefSeq" id="WP_327599793.1">
    <property type="nucleotide sequence ID" value="NZ_JAYXHS010000002.1"/>
</dbReference>
<comment type="caution">
    <text evidence="2">The sequence shown here is derived from an EMBL/GenBank/DDBJ whole genome shotgun (WGS) entry which is preliminary data.</text>
</comment>
<feature type="domain" description="Anthrax toxin edema factor central" evidence="1">
    <location>
        <begin position="13"/>
        <end position="129"/>
    </location>
</feature>
<dbReference type="Pfam" id="PF03497">
    <property type="entry name" value="Anthrax_toxA"/>
    <property type="match status" value="1"/>
</dbReference>
<keyword evidence="3" id="KW-1185">Reference proteome</keyword>
<organism evidence="2 3">
    <name type="scientific">Uliginosibacterium silvisoli</name>
    <dbReference type="NCBI Taxonomy" id="3114758"/>
    <lineage>
        <taxon>Bacteria</taxon>
        <taxon>Pseudomonadati</taxon>
        <taxon>Pseudomonadota</taxon>
        <taxon>Betaproteobacteria</taxon>
        <taxon>Rhodocyclales</taxon>
        <taxon>Zoogloeaceae</taxon>
        <taxon>Uliginosibacterium</taxon>
    </lineage>
</organism>
<dbReference type="InterPro" id="IPR035099">
    <property type="entry name" value="Anthrax_toxin_C-terminal"/>
</dbReference>
<accession>A0ABU6K765</accession>
<dbReference type="Gene3D" id="3.30.70.1720">
    <property type="match status" value="1"/>
</dbReference>
<dbReference type="EMBL" id="JAYXHS010000002">
    <property type="protein sequence ID" value="MEC5386835.1"/>
    <property type="molecule type" value="Genomic_DNA"/>
</dbReference>